<evidence type="ECO:0000313" key="2">
    <source>
        <dbReference type="EMBL" id="GAA1925164.1"/>
    </source>
</evidence>
<keyword evidence="3" id="KW-1185">Reference proteome</keyword>
<organism evidence="2 3">
    <name type="scientific">Arthrobacter gandavensis</name>
    <dbReference type="NCBI Taxonomy" id="169960"/>
    <lineage>
        <taxon>Bacteria</taxon>
        <taxon>Bacillati</taxon>
        <taxon>Actinomycetota</taxon>
        <taxon>Actinomycetes</taxon>
        <taxon>Micrococcales</taxon>
        <taxon>Micrococcaceae</taxon>
        <taxon>Arthrobacter</taxon>
    </lineage>
</organism>
<keyword evidence="1" id="KW-0472">Membrane</keyword>
<evidence type="ECO:0000256" key="1">
    <source>
        <dbReference type="SAM" id="Phobius"/>
    </source>
</evidence>
<gene>
    <name evidence="2" type="ORF">GCM10009688_32790</name>
</gene>
<comment type="caution">
    <text evidence="2">The sequence shown here is derived from an EMBL/GenBank/DDBJ whole genome shotgun (WGS) entry which is preliminary data.</text>
</comment>
<feature type="transmembrane region" description="Helical" evidence="1">
    <location>
        <begin position="15"/>
        <end position="43"/>
    </location>
</feature>
<proteinExistence type="predicted"/>
<evidence type="ECO:0000313" key="3">
    <source>
        <dbReference type="Proteomes" id="UP001500784"/>
    </source>
</evidence>
<reference evidence="2 3" key="1">
    <citation type="journal article" date="2019" name="Int. J. Syst. Evol. Microbiol.">
        <title>The Global Catalogue of Microorganisms (GCM) 10K type strain sequencing project: providing services to taxonomists for standard genome sequencing and annotation.</title>
        <authorList>
            <consortium name="The Broad Institute Genomics Platform"/>
            <consortium name="The Broad Institute Genome Sequencing Center for Infectious Disease"/>
            <person name="Wu L."/>
            <person name="Ma J."/>
        </authorList>
    </citation>
    <scope>NUCLEOTIDE SEQUENCE [LARGE SCALE GENOMIC DNA]</scope>
    <source>
        <strain evidence="2 3">JCM 13316</strain>
    </source>
</reference>
<sequence>MGQNRDERLYSRTDWMFAGFIALEIFASAVVPGLPLVVAGVAMATRLRESKKRKLALWILAGVLTAIGLAPFVLNWLGLSSTVQTTFG</sequence>
<evidence type="ECO:0008006" key="4">
    <source>
        <dbReference type="Google" id="ProtNLM"/>
    </source>
</evidence>
<name>A0ABN2PNC5_9MICC</name>
<dbReference type="Proteomes" id="UP001500784">
    <property type="component" value="Unassembled WGS sequence"/>
</dbReference>
<dbReference type="EMBL" id="BAAALV010000010">
    <property type="protein sequence ID" value="GAA1925164.1"/>
    <property type="molecule type" value="Genomic_DNA"/>
</dbReference>
<accession>A0ABN2PNC5</accession>
<protein>
    <recommendedName>
        <fullName evidence="4">DUF4190 domain-containing protein</fullName>
    </recommendedName>
</protein>
<keyword evidence="1" id="KW-0812">Transmembrane</keyword>
<keyword evidence="1" id="KW-1133">Transmembrane helix</keyword>
<dbReference type="RefSeq" id="WP_152229442.1">
    <property type="nucleotide sequence ID" value="NZ_BAAALV010000010.1"/>
</dbReference>
<feature type="transmembrane region" description="Helical" evidence="1">
    <location>
        <begin position="55"/>
        <end position="77"/>
    </location>
</feature>